<name>A0ABT7BH19_9CYAN</name>
<proteinExistence type="predicted"/>
<evidence type="ECO:0000313" key="2">
    <source>
        <dbReference type="EMBL" id="MDJ1177859.1"/>
    </source>
</evidence>
<keyword evidence="1" id="KW-1133">Transmembrane helix</keyword>
<reference evidence="2 3" key="1">
    <citation type="submission" date="2023-01" db="EMBL/GenBank/DDBJ databases">
        <title>Novel diversity within Roseofilum (Cyanobacteria; Desertifilaceae) from marine benthic mats with descriptions of four novel species.</title>
        <authorList>
            <person name="Wang Y."/>
            <person name="Berthold D.E."/>
            <person name="Hu J."/>
            <person name="Lefler F.W."/>
            <person name="Laughinghouse H.D. IV."/>
        </authorList>
    </citation>
    <scope>NUCLEOTIDE SEQUENCE [LARGE SCALE GENOMIC DNA]</scope>
    <source>
        <strain evidence="2 3">BLCC-M91</strain>
    </source>
</reference>
<protein>
    <submittedName>
        <fullName evidence="2">Uncharacterized protein</fullName>
    </submittedName>
</protein>
<keyword evidence="3" id="KW-1185">Reference proteome</keyword>
<evidence type="ECO:0000313" key="3">
    <source>
        <dbReference type="Proteomes" id="UP001231370"/>
    </source>
</evidence>
<evidence type="ECO:0000256" key="1">
    <source>
        <dbReference type="SAM" id="Phobius"/>
    </source>
</evidence>
<keyword evidence="1" id="KW-0472">Membrane</keyword>
<dbReference type="Proteomes" id="UP001231370">
    <property type="component" value="Unassembled WGS sequence"/>
</dbReference>
<accession>A0ABT7BH19</accession>
<dbReference type="EMBL" id="JAQPOK010000023">
    <property type="protein sequence ID" value="MDJ1177859.1"/>
    <property type="molecule type" value="Genomic_DNA"/>
</dbReference>
<sequence>MYPHPHPDYDRDRHLIRTSHDEAIDLTTGEKYRLQKVSDTDFGAGAMFGLTIAVILLLLLA</sequence>
<feature type="transmembrane region" description="Helical" evidence="1">
    <location>
        <begin position="42"/>
        <end position="60"/>
    </location>
</feature>
<comment type="caution">
    <text evidence="2">The sequence shown here is derived from an EMBL/GenBank/DDBJ whole genome shotgun (WGS) entry which is preliminary data.</text>
</comment>
<gene>
    <name evidence="2" type="ORF">PJF56_03175</name>
</gene>
<organism evidence="2 3">
    <name type="scientific">Roseofilum halophilum BLCC-M91</name>
    <dbReference type="NCBI Taxonomy" id="3022259"/>
    <lineage>
        <taxon>Bacteria</taxon>
        <taxon>Bacillati</taxon>
        <taxon>Cyanobacteriota</taxon>
        <taxon>Cyanophyceae</taxon>
        <taxon>Desertifilales</taxon>
        <taxon>Desertifilaceae</taxon>
        <taxon>Roseofilum</taxon>
        <taxon>Roseofilum halophilum</taxon>
    </lineage>
</organism>
<dbReference type="RefSeq" id="WP_283761187.1">
    <property type="nucleotide sequence ID" value="NZ_JAQPOK010000023.1"/>
</dbReference>
<keyword evidence="1" id="KW-0812">Transmembrane</keyword>